<accession>A0AAW1KU37</accession>
<dbReference type="Pfam" id="PF00646">
    <property type="entry name" value="F-box"/>
    <property type="match status" value="1"/>
</dbReference>
<proteinExistence type="predicted"/>
<dbReference type="PANTHER" id="PTHR31672:SF13">
    <property type="entry name" value="F-BOX PROTEIN CPR30-LIKE"/>
    <property type="match status" value="1"/>
</dbReference>
<evidence type="ECO:0000259" key="2">
    <source>
        <dbReference type="Pfam" id="PF07734"/>
    </source>
</evidence>
<name>A0AAW1KU37_SAPOF</name>
<reference evidence="3" key="1">
    <citation type="submission" date="2024-03" db="EMBL/GenBank/DDBJ databases">
        <title>WGS assembly of Saponaria officinalis var. Norfolk2.</title>
        <authorList>
            <person name="Jenkins J."/>
            <person name="Shu S."/>
            <person name="Grimwood J."/>
            <person name="Barry K."/>
            <person name="Goodstein D."/>
            <person name="Schmutz J."/>
            <person name="Leebens-Mack J."/>
            <person name="Osbourn A."/>
        </authorList>
    </citation>
    <scope>NUCLEOTIDE SEQUENCE [LARGE SCALE GENOMIC DNA]</scope>
    <source>
        <strain evidence="3">JIC</strain>
    </source>
</reference>
<dbReference type="PANTHER" id="PTHR31672">
    <property type="entry name" value="BNACNNG10540D PROTEIN"/>
    <property type="match status" value="1"/>
</dbReference>
<gene>
    <name evidence="3" type="ORF">RND81_05G096300</name>
</gene>
<dbReference type="Pfam" id="PF07734">
    <property type="entry name" value="FBA_1"/>
    <property type="match status" value="1"/>
</dbReference>
<protein>
    <recommendedName>
        <fullName evidence="5">F-box domain-containing protein</fullName>
    </recommendedName>
</protein>
<organism evidence="3 4">
    <name type="scientific">Saponaria officinalis</name>
    <name type="common">Common soapwort</name>
    <name type="synonym">Lychnis saponaria</name>
    <dbReference type="NCBI Taxonomy" id="3572"/>
    <lineage>
        <taxon>Eukaryota</taxon>
        <taxon>Viridiplantae</taxon>
        <taxon>Streptophyta</taxon>
        <taxon>Embryophyta</taxon>
        <taxon>Tracheophyta</taxon>
        <taxon>Spermatophyta</taxon>
        <taxon>Magnoliopsida</taxon>
        <taxon>eudicotyledons</taxon>
        <taxon>Gunneridae</taxon>
        <taxon>Pentapetalae</taxon>
        <taxon>Caryophyllales</taxon>
        <taxon>Caryophyllaceae</taxon>
        <taxon>Caryophylleae</taxon>
        <taxon>Saponaria</taxon>
    </lineage>
</organism>
<evidence type="ECO:0000259" key="1">
    <source>
        <dbReference type="Pfam" id="PF00646"/>
    </source>
</evidence>
<evidence type="ECO:0000313" key="4">
    <source>
        <dbReference type="Proteomes" id="UP001443914"/>
    </source>
</evidence>
<dbReference type="InterPro" id="IPR006527">
    <property type="entry name" value="F-box-assoc_dom_typ1"/>
</dbReference>
<dbReference type="InterPro" id="IPR050796">
    <property type="entry name" value="SCF_F-box_component"/>
</dbReference>
<dbReference type="InterPro" id="IPR001810">
    <property type="entry name" value="F-box_dom"/>
</dbReference>
<evidence type="ECO:0000313" key="3">
    <source>
        <dbReference type="EMBL" id="KAK9724762.1"/>
    </source>
</evidence>
<comment type="caution">
    <text evidence="3">The sequence shown here is derived from an EMBL/GenBank/DDBJ whole genome shotgun (WGS) entry which is preliminary data.</text>
</comment>
<feature type="domain" description="F-box" evidence="1">
    <location>
        <begin position="17"/>
        <end position="46"/>
    </location>
</feature>
<evidence type="ECO:0008006" key="5">
    <source>
        <dbReference type="Google" id="ProtNLM"/>
    </source>
</evidence>
<dbReference type="InterPro" id="IPR036047">
    <property type="entry name" value="F-box-like_dom_sf"/>
</dbReference>
<dbReference type="AlphaFoldDB" id="A0AAW1KU37"/>
<dbReference type="NCBIfam" id="TIGR01640">
    <property type="entry name" value="F_box_assoc_1"/>
    <property type="match status" value="1"/>
</dbReference>
<dbReference type="SUPFAM" id="SSF81383">
    <property type="entry name" value="F-box domain"/>
    <property type="match status" value="1"/>
</dbReference>
<dbReference type="InterPro" id="IPR017451">
    <property type="entry name" value="F-box-assoc_interact_dom"/>
</dbReference>
<dbReference type="EMBL" id="JBDFQZ010000005">
    <property type="protein sequence ID" value="KAK9724762.1"/>
    <property type="molecule type" value="Genomic_DNA"/>
</dbReference>
<dbReference type="Proteomes" id="UP001443914">
    <property type="component" value="Unassembled WGS sequence"/>
</dbReference>
<sequence length="391" mass="45432">MSEIDEFYFPEEVFTTNILVRLPIKSLLRFKCVNKRFYSIICSPYFARLHLNELPASQLNRHLLIKHKTIFLSFDFDSLRAAARADCCPFRYRGGFFEDGSRLASIIESKFDVRHSYIFAVGSCDGLVCVEAGEPYLLYIWNPTTLECREIRVPEGQEKYGVVYGFRCDTSVKNDYKVVRICQKMSKRETIIIQVFSLSENSWTSSHEQLDGYGERPELTGIGVSVNDITYWLYKAYETDDIQEVHWWIIGYEWVTRKMKRVPPLPEWQMSGSQCPPMMYVMEGRLCACWRTNKNDDYLNVGMMKEGSWMKLYVITQSYVVYAMKFGHQGMHNITDKGSFAIQVGQTEEDILLVDLTRKPPRDARSLRIPSSANLVNYTQTLVSPFVQSFK</sequence>
<keyword evidence="4" id="KW-1185">Reference proteome</keyword>
<feature type="domain" description="F-box associated beta-propeller type 1" evidence="2">
    <location>
        <begin position="115"/>
        <end position="314"/>
    </location>
</feature>